<keyword evidence="1" id="KW-0813">Transport</keyword>
<feature type="domain" description="Blue (type 1) copper" evidence="5">
    <location>
        <begin position="55"/>
        <end position="128"/>
    </location>
</feature>
<reference evidence="6" key="2">
    <citation type="submission" date="2020-09" db="EMBL/GenBank/DDBJ databases">
        <authorList>
            <person name="Sun Q."/>
            <person name="Ohkuma M."/>
        </authorList>
    </citation>
    <scope>NUCLEOTIDE SEQUENCE</scope>
    <source>
        <strain evidence="6">JCM 16108</strain>
    </source>
</reference>
<evidence type="ECO:0000256" key="2">
    <source>
        <dbReference type="ARBA" id="ARBA00022723"/>
    </source>
</evidence>
<dbReference type="Proteomes" id="UP000765891">
    <property type="component" value="Unassembled WGS sequence"/>
</dbReference>
<accession>A0A830FYB6</accession>
<dbReference type="Proteomes" id="UP000614609">
    <property type="component" value="Unassembled WGS sequence"/>
</dbReference>
<dbReference type="SUPFAM" id="SSF49503">
    <property type="entry name" value="Cupredoxins"/>
    <property type="match status" value="1"/>
</dbReference>
<dbReference type="Gene3D" id="2.60.40.420">
    <property type="entry name" value="Cupredoxins - blue copper proteins"/>
    <property type="match status" value="1"/>
</dbReference>
<dbReference type="InterPro" id="IPR008972">
    <property type="entry name" value="Cupredoxin"/>
</dbReference>
<dbReference type="GO" id="GO:0005507">
    <property type="term" value="F:copper ion binding"/>
    <property type="evidence" value="ECO:0007669"/>
    <property type="project" value="InterPro"/>
</dbReference>
<dbReference type="RefSeq" id="WP_188870169.1">
    <property type="nucleotide sequence ID" value="NZ_BMOO01000002.1"/>
</dbReference>
<dbReference type="InterPro" id="IPR000923">
    <property type="entry name" value="BlueCu_1"/>
</dbReference>
<keyword evidence="2" id="KW-0479">Metal-binding</keyword>
<evidence type="ECO:0000259" key="5">
    <source>
        <dbReference type="Pfam" id="PF00127"/>
    </source>
</evidence>
<reference evidence="7" key="3">
    <citation type="submission" date="2021-03" db="EMBL/GenBank/DDBJ databases">
        <title>Genomic Encyclopedia of Type Strains, Phase IV (KMG-IV): sequencing the most valuable type-strain genomes for metagenomic binning, comparative biology and taxonomic classification.</title>
        <authorList>
            <person name="Goeker M."/>
        </authorList>
    </citation>
    <scope>NUCLEOTIDE SEQUENCE</scope>
    <source>
        <strain evidence="7">DSM 22443</strain>
    </source>
</reference>
<evidence type="ECO:0000256" key="4">
    <source>
        <dbReference type="ARBA" id="ARBA00023008"/>
    </source>
</evidence>
<dbReference type="AlphaFoldDB" id="A0A830FYB6"/>
<evidence type="ECO:0000313" key="8">
    <source>
        <dbReference type="Proteomes" id="UP000614609"/>
    </source>
</evidence>
<organism evidence="6 8">
    <name type="scientific">Halarchaeum rubridurum</name>
    <dbReference type="NCBI Taxonomy" id="489911"/>
    <lineage>
        <taxon>Archaea</taxon>
        <taxon>Methanobacteriati</taxon>
        <taxon>Methanobacteriota</taxon>
        <taxon>Stenosarchaea group</taxon>
        <taxon>Halobacteria</taxon>
        <taxon>Halobacteriales</taxon>
        <taxon>Halobacteriaceae</taxon>
    </lineage>
</organism>
<sequence length="145" mass="15095">MDRRTYIAGVGVAAASALAGCGGSGGGGSEETTTLPPDTVQCDLVDYAFRPGTDETLTIDAGTTVRFVWQTGNHNIVVEEKPAASEWAGEPDIYGQGHTYEHEFTVPGSYHVVCEPHVNMGMVADILVTESSDSGGNDTATNGSN</sequence>
<proteinExistence type="predicted"/>
<comment type="caution">
    <text evidence="6">The sequence shown here is derived from an EMBL/GenBank/DDBJ whole genome shotgun (WGS) entry which is preliminary data.</text>
</comment>
<keyword evidence="4" id="KW-0186">Copper</keyword>
<evidence type="ECO:0000313" key="6">
    <source>
        <dbReference type="EMBL" id="GGM60461.1"/>
    </source>
</evidence>
<dbReference type="EMBL" id="JAGGKO010000002">
    <property type="protein sequence ID" value="MBP1954374.1"/>
    <property type="molecule type" value="Genomic_DNA"/>
</dbReference>
<dbReference type="Pfam" id="PF00127">
    <property type="entry name" value="Copper-bind"/>
    <property type="match status" value="1"/>
</dbReference>
<evidence type="ECO:0000256" key="1">
    <source>
        <dbReference type="ARBA" id="ARBA00022448"/>
    </source>
</evidence>
<keyword evidence="3" id="KW-0249">Electron transport</keyword>
<dbReference type="PROSITE" id="PS51257">
    <property type="entry name" value="PROKAR_LIPOPROTEIN"/>
    <property type="match status" value="1"/>
</dbReference>
<dbReference type="GO" id="GO:0009055">
    <property type="term" value="F:electron transfer activity"/>
    <property type="evidence" value="ECO:0007669"/>
    <property type="project" value="InterPro"/>
</dbReference>
<protein>
    <submittedName>
        <fullName evidence="7">Plastocyanin</fullName>
    </submittedName>
</protein>
<gene>
    <name evidence="6" type="ORF">GCM10009017_08320</name>
    <name evidence="7" type="ORF">J2752_001286</name>
</gene>
<dbReference type="EMBL" id="BMOO01000002">
    <property type="protein sequence ID" value="GGM60461.1"/>
    <property type="molecule type" value="Genomic_DNA"/>
</dbReference>
<dbReference type="InterPro" id="IPR028871">
    <property type="entry name" value="BlueCu_1_BS"/>
</dbReference>
<name>A0A830FYB6_9EURY</name>
<dbReference type="PROSITE" id="PS00196">
    <property type="entry name" value="COPPER_BLUE"/>
    <property type="match status" value="1"/>
</dbReference>
<evidence type="ECO:0000313" key="7">
    <source>
        <dbReference type="EMBL" id="MBP1954374.1"/>
    </source>
</evidence>
<reference evidence="6" key="1">
    <citation type="journal article" date="2014" name="Int. J. Syst. Evol. Microbiol.">
        <title>Complete genome sequence of Corynebacterium casei LMG S-19264T (=DSM 44701T), isolated from a smear-ripened cheese.</title>
        <authorList>
            <consortium name="US DOE Joint Genome Institute (JGI-PGF)"/>
            <person name="Walter F."/>
            <person name="Albersmeier A."/>
            <person name="Kalinowski J."/>
            <person name="Ruckert C."/>
        </authorList>
    </citation>
    <scope>NUCLEOTIDE SEQUENCE</scope>
    <source>
        <strain evidence="6">JCM 16108</strain>
    </source>
</reference>
<keyword evidence="8" id="KW-1185">Reference proteome</keyword>
<evidence type="ECO:0000256" key="3">
    <source>
        <dbReference type="ARBA" id="ARBA00022982"/>
    </source>
</evidence>
<dbReference type="OrthoDB" id="11836at2157"/>